<name>A0AC35U191_9BILA</name>
<evidence type="ECO:0000313" key="2">
    <source>
        <dbReference type="WBParaSite" id="RSKR_0000672300.1"/>
    </source>
</evidence>
<dbReference type="Proteomes" id="UP000095286">
    <property type="component" value="Unplaced"/>
</dbReference>
<proteinExistence type="predicted"/>
<evidence type="ECO:0000313" key="1">
    <source>
        <dbReference type="Proteomes" id="UP000095286"/>
    </source>
</evidence>
<protein>
    <submittedName>
        <fullName evidence="2">SURF6 domain-containing protein</fullName>
    </submittedName>
</protein>
<accession>A0AC35U191</accession>
<sequence>MAQEVDEYFSRMCDLIPTSVWGFDEDTNKKVLVFKATQVDLHLTNKEKKGINVKCKASYARHSGVVLDKVSEILETLRKLNAGVVLPIKPEGTTNPQKATSEVVVGKKQKQRQKLSTKEKEQLKKSKKEKGIRNNKRKAEGVVDENETIKKSKEEEGKEVEEVPIESKLSFSKLKDKNVVKDKKLSKSAKKEEFKGRDFKALLKKVEKREEKIASIREKDPEKADTIEKDIKWKSAMKRAEGEKIKDNPQMLKAAAKRKEIIKESRGKKWDERKNAITETKEKKQDKREGNLKKRIDDKKDKKIAKAKKRGRVVLAKD</sequence>
<reference evidence="2" key="1">
    <citation type="submission" date="2016-11" db="UniProtKB">
        <authorList>
            <consortium name="WormBaseParasite"/>
        </authorList>
    </citation>
    <scope>IDENTIFICATION</scope>
    <source>
        <strain evidence="2">KR3021</strain>
    </source>
</reference>
<dbReference type="WBParaSite" id="RSKR_0000672300.1">
    <property type="protein sequence ID" value="RSKR_0000672300.1"/>
    <property type="gene ID" value="RSKR_0000672300"/>
</dbReference>
<organism evidence="1 2">
    <name type="scientific">Rhabditophanes sp. KR3021</name>
    <dbReference type="NCBI Taxonomy" id="114890"/>
    <lineage>
        <taxon>Eukaryota</taxon>
        <taxon>Metazoa</taxon>
        <taxon>Ecdysozoa</taxon>
        <taxon>Nematoda</taxon>
        <taxon>Chromadorea</taxon>
        <taxon>Rhabditida</taxon>
        <taxon>Tylenchina</taxon>
        <taxon>Panagrolaimomorpha</taxon>
        <taxon>Strongyloidoidea</taxon>
        <taxon>Alloionematidae</taxon>
        <taxon>Rhabditophanes</taxon>
    </lineage>
</organism>